<evidence type="ECO:0000313" key="2">
    <source>
        <dbReference type="EMBL" id="GFT40504.1"/>
    </source>
</evidence>
<evidence type="ECO:0000256" key="1">
    <source>
        <dbReference type="SAM" id="MobiDB-lite"/>
    </source>
</evidence>
<proteinExistence type="predicted"/>
<dbReference type="EMBL" id="BMAW01063481">
    <property type="protein sequence ID" value="GFT40504.1"/>
    <property type="molecule type" value="Genomic_DNA"/>
</dbReference>
<dbReference type="OrthoDB" id="10292304at2759"/>
<feature type="region of interest" description="Disordered" evidence="1">
    <location>
        <begin position="1"/>
        <end position="39"/>
    </location>
</feature>
<feature type="compositionally biased region" description="Polar residues" evidence="1">
    <location>
        <begin position="19"/>
        <end position="34"/>
    </location>
</feature>
<dbReference type="AlphaFoldDB" id="A0A8X6NZK4"/>
<comment type="caution">
    <text evidence="2">The sequence shown here is derived from an EMBL/GenBank/DDBJ whole genome shotgun (WGS) entry which is preliminary data.</text>
</comment>
<sequence>MLLRSHFEREYSTTTTSTVGRNTAMNMDESTATRPPTGGAHWLAAHCRHASACQSKFPSQPRLPRGQLDLLSPNTATDKEKNTNGNPTLRMTKSYCFSRFCK</sequence>
<feature type="compositionally biased region" description="Basic and acidic residues" evidence="1">
    <location>
        <begin position="1"/>
        <end position="11"/>
    </location>
</feature>
<dbReference type="Proteomes" id="UP000887013">
    <property type="component" value="Unassembled WGS sequence"/>
</dbReference>
<feature type="region of interest" description="Disordered" evidence="1">
    <location>
        <begin position="55"/>
        <end position="88"/>
    </location>
</feature>
<organism evidence="2 3">
    <name type="scientific">Nephila pilipes</name>
    <name type="common">Giant wood spider</name>
    <name type="synonym">Nephila maculata</name>
    <dbReference type="NCBI Taxonomy" id="299642"/>
    <lineage>
        <taxon>Eukaryota</taxon>
        <taxon>Metazoa</taxon>
        <taxon>Ecdysozoa</taxon>
        <taxon>Arthropoda</taxon>
        <taxon>Chelicerata</taxon>
        <taxon>Arachnida</taxon>
        <taxon>Araneae</taxon>
        <taxon>Araneomorphae</taxon>
        <taxon>Entelegynae</taxon>
        <taxon>Araneoidea</taxon>
        <taxon>Nephilidae</taxon>
        <taxon>Nephila</taxon>
    </lineage>
</organism>
<accession>A0A8X6NZK4</accession>
<reference evidence="2" key="1">
    <citation type="submission" date="2020-08" db="EMBL/GenBank/DDBJ databases">
        <title>Multicomponent nature underlies the extraordinary mechanical properties of spider dragline silk.</title>
        <authorList>
            <person name="Kono N."/>
            <person name="Nakamura H."/>
            <person name="Mori M."/>
            <person name="Yoshida Y."/>
            <person name="Ohtoshi R."/>
            <person name="Malay A.D."/>
            <person name="Moran D.A.P."/>
            <person name="Tomita M."/>
            <person name="Numata K."/>
            <person name="Arakawa K."/>
        </authorList>
    </citation>
    <scope>NUCLEOTIDE SEQUENCE</scope>
</reference>
<gene>
    <name evidence="2" type="ORF">NPIL_215161</name>
</gene>
<keyword evidence="3" id="KW-1185">Reference proteome</keyword>
<protein>
    <submittedName>
        <fullName evidence="2">Uncharacterized protein</fullName>
    </submittedName>
</protein>
<name>A0A8X6NZK4_NEPPI</name>
<evidence type="ECO:0000313" key="3">
    <source>
        <dbReference type="Proteomes" id="UP000887013"/>
    </source>
</evidence>